<evidence type="ECO:0000313" key="3">
    <source>
        <dbReference type="Proteomes" id="UP000688947"/>
    </source>
</evidence>
<gene>
    <name evidence="2" type="ORF">JG687_00018359</name>
</gene>
<proteinExistence type="predicted"/>
<comment type="caution">
    <text evidence="2">The sequence shown here is derived from an EMBL/GenBank/DDBJ whole genome shotgun (WGS) entry which is preliminary data.</text>
</comment>
<accession>A0A8T1TMY5</accession>
<reference evidence="2" key="1">
    <citation type="submission" date="2021-01" db="EMBL/GenBank/DDBJ databases">
        <title>Phytophthora aleatoria, a newly-described species from Pinus radiata is distinct from Phytophthora cactorum isolates based on comparative genomics.</title>
        <authorList>
            <person name="Mcdougal R."/>
            <person name="Panda P."/>
            <person name="Williams N."/>
            <person name="Studholme D.J."/>
        </authorList>
    </citation>
    <scope>NUCLEOTIDE SEQUENCE</scope>
    <source>
        <strain evidence="2">NZFS 3830</strain>
    </source>
</reference>
<organism evidence="2 3">
    <name type="scientific">Phytophthora cactorum</name>
    <dbReference type="NCBI Taxonomy" id="29920"/>
    <lineage>
        <taxon>Eukaryota</taxon>
        <taxon>Sar</taxon>
        <taxon>Stramenopiles</taxon>
        <taxon>Oomycota</taxon>
        <taxon>Peronosporomycetes</taxon>
        <taxon>Peronosporales</taxon>
        <taxon>Peronosporaceae</taxon>
        <taxon>Phytophthora</taxon>
    </lineage>
</organism>
<feature type="region of interest" description="Disordered" evidence="1">
    <location>
        <begin position="54"/>
        <end position="83"/>
    </location>
</feature>
<sequence length="83" mass="9380">MCFVELLSLGVASDACRRKCTFLQLHGGKTSNPTKHLSETHQIYSAKTILQTARKRGREEEGAHLKGRIQDCSKRQERHARSS</sequence>
<evidence type="ECO:0000313" key="2">
    <source>
        <dbReference type="EMBL" id="KAG6943602.1"/>
    </source>
</evidence>
<feature type="compositionally biased region" description="Basic and acidic residues" evidence="1">
    <location>
        <begin position="57"/>
        <end position="75"/>
    </location>
</feature>
<name>A0A8T1TMY5_9STRA</name>
<evidence type="ECO:0000256" key="1">
    <source>
        <dbReference type="SAM" id="MobiDB-lite"/>
    </source>
</evidence>
<dbReference type="EMBL" id="JAENGZ010002481">
    <property type="protein sequence ID" value="KAG6943602.1"/>
    <property type="molecule type" value="Genomic_DNA"/>
</dbReference>
<dbReference type="Proteomes" id="UP000688947">
    <property type="component" value="Unassembled WGS sequence"/>
</dbReference>
<protein>
    <submittedName>
        <fullName evidence="2">Uncharacterized protein</fullName>
    </submittedName>
</protein>
<dbReference type="AlphaFoldDB" id="A0A8T1TMY5"/>